<dbReference type="EMBL" id="CAFBLS010000336">
    <property type="protein sequence ID" value="CAB4886973.1"/>
    <property type="molecule type" value="Genomic_DNA"/>
</dbReference>
<organism evidence="2">
    <name type="scientific">freshwater metagenome</name>
    <dbReference type="NCBI Taxonomy" id="449393"/>
    <lineage>
        <taxon>unclassified sequences</taxon>
        <taxon>metagenomes</taxon>
        <taxon>ecological metagenomes</taxon>
    </lineage>
</organism>
<dbReference type="AlphaFoldDB" id="A0A6J7F6G0"/>
<proteinExistence type="predicted"/>
<accession>A0A6J7F6G0</accession>
<evidence type="ECO:0000256" key="1">
    <source>
        <dbReference type="SAM" id="MobiDB-lite"/>
    </source>
</evidence>
<feature type="region of interest" description="Disordered" evidence="1">
    <location>
        <begin position="13"/>
        <end position="62"/>
    </location>
</feature>
<reference evidence="2" key="1">
    <citation type="submission" date="2020-05" db="EMBL/GenBank/DDBJ databases">
        <authorList>
            <person name="Chiriac C."/>
            <person name="Salcher M."/>
            <person name="Ghai R."/>
            <person name="Kavagutti S V."/>
        </authorList>
    </citation>
    <scope>NUCLEOTIDE SEQUENCE</scope>
</reference>
<gene>
    <name evidence="2" type="ORF">UFOPK3402_01999</name>
</gene>
<name>A0A6J7F6G0_9ZZZZ</name>
<evidence type="ECO:0000313" key="2">
    <source>
        <dbReference type="EMBL" id="CAB4886973.1"/>
    </source>
</evidence>
<sequence length="62" mass="7196">MWSTSKLLEFDVTAPSYSDRHRPPTTRQPTTEPLIRSLMRTSSRVSHPSLPATIQWRKSSRE</sequence>
<protein>
    <submittedName>
        <fullName evidence="2">Unannotated protein</fullName>
    </submittedName>
</protein>